<dbReference type="EMBL" id="SNRV01000011">
    <property type="protein sequence ID" value="TEW29820.1"/>
    <property type="molecule type" value="Genomic_DNA"/>
</dbReference>
<dbReference type="AlphaFoldDB" id="A0AAX2S2T7"/>
<dbReference type="InterPro" id="IPR007076">
    <property type="entry name" value="TfoX_N"/>
</dbReference>
<dbReference type="Gene3D" id="1.10.150.20">
    <property type="entry name" value="5' to 3' exonuclease, C-terminal subdomain"/>
    <property type="match status" value="1"/>
</dbReference>
<dbReference type="Proteomes" id="UP000297565">
    <property type="component" value="Unassembled WGS sequence"/>
</dbReference>
<dbReference type="GO" id="GO:0030420">
    <property type="term" value="P:establishment of competence for transformation"/>
    <property type="evidence" value="ECO:0007669"/>
    <property type="project" value="InterPro"/>
</dbReference>
<dbReference type="InterPro" id="IPR007077">
    <property type="entry name" value="TfoX_C"/>
</dbReference>
<dbReference type="InterPro" id="IPR047525">
    <property type="entry name" value="TfoX-like"/>
</dbReference>
<dbReference type="SUPFAM" id="SSF159894">
    <property type="entry name" value="YgaC/TfoX-N like"/>
    <property type="match status" value="1"/>
</dbReference>
<comment type="caution">
    <text evidence="3">The sequence shown here is derived from an EMBL/GenBank/DDBJ whole genome shotgun (WGS) entry which is preliminary data.</text>
</comment>
<reference evidence="3 4" key="1">
    <citation type="submission" date="2019-03" db="EMBL/GenBank/DDBJ databases">
        <title>Horizontal Gene Transfer Machinery in Histophilus somni.</title>
        <authorList>
            <person name="Mostafa Nazari M."/>
            <person name="Liljebjelke K."/>
        </authorList>
    </citation>
    <scope>NUCLEOTIDE SEQUENCE [LARGE SCALE GENOMIC DNA]</scope>
    <source>
        <strain evidence="3 4">UOC-EPH-KLM-04</strain>
    </source>
</reference>
<dbReference type="Pfam" id="PF04994">
    <property type="entry name" value="TfoX_C"/>
    <property type="match status" value="1"/>
</dbReference>
<feature type="domain" description="TfoX N-terminal" evidence="1">
    <location>
        <begin position="38"/>
        <end position="128"/>
    </location>
</feature>
<evidence type="ECO:0000259" key="1">
    <source>
        <dbReference type="Pfam" id="PF04993"/>
    </source>
</evidence>
<protein>
    <submittedName>
        <fullName evidence="3">TfoX/Sxy family DNA transformation protein</fullName>
    </submittedName>
</protein>
<proteinExistence type="predicted"/>
<sequence length="238" mass="27429">MEIFSNQKVFIYFVTINEVELYMTKSLKDTENIRSELTELIGTITVKNLFSGYGLFKKGLMFGLYQQGKFYIRAEKELAKYLESLGALSYLALTPNPQLNIGNYYLLPKEITQNKEHFRQILYLSIAQTRAKKIAQELARKKRIKDLPNLSIKHERLLSKIHIKDIKSFKLKGAANCYIELKLSGIPVNLILFWNLTAALLYKNVNVLTKTEKEQALKKLNKGLERAGLKPVEIILLQ</sequence>
<evidence type="ECO:0000313" key="4">
    <source>
        <dbReference type="Proteomes" id="UP000297565"/>
    </source>
</evidence>
<dbReference type="Gene3D" id="3.30.1460.30">
    <property type="entry name" value="YgaC/TfoX-N like chaperone"/>
    <property type="match status" value="1"/>
</dbReference>
<dbReference type="InterPro" id="IPR026256">
    <property type="entry name" value="TfoX-like_gammaprotbact"/>
</dbReference>
<dbReference type="PANTHER" id="PTHR36121:SF1">
    <property type="entry name" value="PROTEIN SXY"/>
    <property type="match status" value="1"/>
</dbReference>
<dbReference type="Pfam" id="PF04993">
    <property type="entry name" value="TfoX_N"/>
    <property type="match status" value="1"/>
</dbReference>
<feature type="domain" description="TfoX C-terminal" evidence="2">
    <location>
        <begin position="141"/>
        <end position="219"/>
    </location>
</feature>
<evidence type="ECO:0000259" key="2">
    <source>
        <dbReference type="Pfam" id="PF04994"/>
    </source>
</evidence>
<accession>A0AAX2S2T7</accession>
<dbReference type="PANTHER" id="PTHR36121">
    <property type="entry name" value="PROTEIN SXY"/>
    <property type="match status" value="1"/>
</dbReference>
<evidence type="ECO:0000313" key="3">
    <source>
        <dbReference type="EMBL" id="TEW29820.1"/>
    </source>
</evidence>
<dbReference type="PIRSF" id="PIRSF028788">
    <property type="entry name" value="TfoX_Sxy"/>
    <property type="match status" value="1"/>
</dbReference>
<gene>
    <name evidence="3" type="ORF">E2R48_05735</name>
</gene>
<name>A0AAX2S2T7_HISSO</name>
<organism evidence="3 4">
    <name type="scientific">Histophilus somni</name>
    <name type="common">Haemophilus somnus</name>
    <dbReference type="NCBI Taxonomy" id="731"/>
    <lineage>
        <taxon>Bacteria</taxon>
        <taxon>Pseudomonadati</taxon>
        <taxon>Pseudomonadota</taxon>
        <taxon>Gammaproteobacteria</taxon>
        <taxon>Pasteurellales</taxon>
        <taxon>Pasteurellaceae</taxon>
        <taxon>Histophilus</taxon>
    </lineage>
</organism>